<proteinExistence type="predicted"/>
<evidence type="ECO:0000313" key="2">
    <source>
        <dbReference type="Proteomes" id="UP001418222"/>
    </source>
</evidence>
<accession>A0AAP0BU86</accession>
<comment type="caution">
    <text evidence="1">The sequence shown here is derived from an EMBL/GenBank/DDBJ whole genome shotgun (WGS) entry which is preliminary data.</text>
</comment>
<protein>
    <submittedName>
        <fullName evidence="1">Uncharacterized protein</fullName>
    </submittedName>
</protein>
<reference evidence="1 2" key="1">
    <citation type="journal article" date="2022" name="Nat. Plants">
        <title>Genomes of leafy and leafless Platanthera orchids illuminate the evolution of mycoheterotrophy.</title>
        <authorList>
            <person name="Li M.H."/>
            <person name="Liu K.W."/>
            <person name="Li Z."/>
            <person name="Lu H.C."/>
            <person name="Ye Q.L."/>
            <person name="Zhang D."/>
            <person name="Wang J.Y."/>
            <person name="Li Y.F."/>
            <person name="Zhong Z.M."/>
            <person name="Liu X."/>
            <person name="Yu X."/>
            <person name="Liu D.K."/>
            <person name="Tu X.D."/>
            <person name="Liu B."/>
            <person name="Hao Y."/>
            <person name="Liao X.Y."/>
            <person name="Jiang Y.T."/>
            <person name="Sun W.H."/>
            <person name="Chen J."/>
            <person name="Chen Y.Q."/>
            <person name="Ai Y."/>
            <person name="Zhai J.W."/>
            <person name="Wu S.S."/>
            <person name="Zhou Z."/>
            <person name="Hsiao Y.Y."/>
            <person name="Wu W.L."/>
            <person name="Chen Y.Y."/>
            <person name="Lin Y.F."/>
            <person name="Hsu J.L."/>
            <person name="Li C.Y."/>
            <person name="Wang Z.W."/>
            <person name="Zhao X."/>
            <person name="Zhong W.Y."/>
            <person name="Ma X.K."/>
            <person name="Ma L."/>
            <person name="Huang J."/>
            <person name="Chen G.Z."/>
            <person name="Huang M.Z."/>
            <person name="Huang L."/>
            <person name="Peng D.H."/>
            <person name="Luo Y.B."/>
            <person name="Zou S.Q."/>
            <person name="Chen S.P."/>
            <person name="Lan S."/>
            <person name="Tsai W.C."/>
            <person name="Van de Peer Y."/>
            <person name="Liu Z.J."/>
        </authorList>
    </citation>
    <scope>NUCLEOTIDE SEQUENCE [LARGE SCALE GENOMIC DNA]</scope>
    <source>
        <strain evidence="1">Lor287</strain>
    </source>
</reference>
<gene>
    <name evidence="1" type="ORF">KSP39_PZI005808</name>
</gene>
<name>A0AAP0BU86_9ASPA</name>
<dbReference type="AlphaFoldDB" id="A0AAP0BU86"/>
<evidence type="ECO:0000313" key="1">
    <source>
        <dbReference type="EMBL" id="KAK8948822.1"/>
    </source>
</evidence>
<organism evidence="1 2">
    <name type="scientific">Platanthera zijinensis</name>
    <dbReference type="NCBI Taxonomy" id="2320716"/>
    <lineage>
        <taxon>Eukaryota</taxon>
        <taxon>Viridiplantae</taxon>
        <taxon>Streptophyta</taxon>
        <taxon>Embryophyta</taxon>
        <taxon>Tracheophyta</taxon>
        <taxon>Spermatophyta</taxon>
        <taxon>Magnoliopsida</taxon>
        <taxon>Liliopsida</taxon>
        <taxon>Asparagales</taxon>
        <taxon>Orchidaceae</taxon>
        <taxon>Orchidoideae</taxon>
        <taxon>Orchideae</taxon>
        <taxon>Orchidinae</taxon>
        <taxon>Platanthera</taxon>
    </lineage>
</organism>
<sequence length="229" mass="26148">MYRFFCFTSLFCYFLRIYVVSNIGFLFSDVLTVFLGIGTFSVSGSGGQIIPSSGPSNPPSSSSWTEDSFKIGVLLEPLDDTEMEGRPSHPPTGITFHVSLESSIRTRVGRLENEGSIFLLDKEKGHYWLDIKTALKKAPSQSEYNRLLEFESRDLQIRELKHECYSLFQQMLYEHSGLAETCSCYNPKEALLFFFNEKRDELDNNILSSVAERDGLERQLLEEGKRLVH</sequence>
<dbReference type="EMBL" id="JBBWWQ010000004">
    <property type="protein sequence ID" value="KAK8948822.1"/>
    <property type="molecule type" value="Genomic_DNA"/>
</dbReference>
<dbReference type="Proteomes" id="UP001418222">
    <property type="component" value="Unassembled WGS sequence"/>
</dbReference>
<keyword evidence="2" id="KW-1185">Reference proteome</keyword>